<gene>
    <name evidence="7 8" type="primary">ftsB</name>
    <name evidence="9" type="ORF">C8E02_2001</name>
    <name evidence="8" type="ORF">PQU93_04385</name>
</gene>
<dbReference type="Proteomes" id="UP000279384">
    <property type="component" value="Unassembled WGS sequence"/>
</dbReference>
<keyword evidence="11" id="KW-1185">Reference proteome</keyword>
<organism evidence="9 10">
    <name type="scientific">Vogesella indigofera</name>
    <name type="common">Pseudomonas indigofera</name>
    <dbReference type="NCBI Taxonomy" id="45465"/>
    <lineage>
        <taxon>Bacteria</taxon>
        <taxon>Pseudomonadati</taxon>
        <taxon>Pseudomonadota</taxon>
        <taxon>Betaproteobacteria</taxon>
        <taxon>Neisseriales</taxon>
        <taxon>Chromobacteriaceae</taxon>
        <taxon>Vogesella</taxon>
    </lineage>
</organism>
<evidence type="ECO:0000313" key="11">
    <source>
        <dbReference type="Proteomes" id="UP001221566"/>
    </source>
</evidence>
<comment type="similarity">
    <text evidence="7">Belongs to the FtsB family.</text>
</comment>
<evidence type="ECO:0000256" key="2">
    <source>
        <dbReference type="ARBA" id="ARBA00022618"/>
    </source>
</evidence>
<dbReference type="Pfam" id="PF04977">
    <property type="entry name" value="DivIC"/>
    <property type="match status" value="1"/>
</dbReference>
<dbReference type="NCBIfam" id="NF002058">
    <property type="entry name" value="PRK00888.1"/>
    <property type="match status" value="1"/>
</dbReference>
<dbReference type="InterPro" id="IPR007060">
    <property type="entry name" value="FtsL/DivIC"/>
</dbReference>
<keyword evidence="3 7" id="KW-0812">Transmembrane</keyword>
<dbReference type="InterPro" id="IPR023081">
    <property type="entry name" value="Cell_div_FtsB"/>
</dbReference>
<evidence type="ECO:0000256" key="1">
    <source>
        <dbReference type="ARBA" id="ARBA00022475"/>
    </source>
</evidence>
<name>A0A495BFN9_VOGIN</name>
<dbReference type="RefSeq" id="WP_047967340.1">
    <property type="nucleotide sequence ID" value="NZ_JAQQKY010000001.1"/>
</dbReference>
<evidence type="ECO:0000256" key="3">
    <source>
        <dbReference type="ARBA" id="ARBA00022692"/>
    </source>
</evidence>
<dbReference type="AlphaFoldDB" id="A0A495BFN9"/>
<evidence type="ECO:0000313" key="10">
    <source>
        <dbReference type="Proteomes" id="UP000279384"/>
    </source>
</evidence>
<evidence type="ECO:0000313" key="9">
    <source>
        <dbReference type="EMBL" id="RKQ59024.1"/>
    </source>
</evidence>
<comment type="function">
    <text evidence="7">Essential cell division protein. May link together the upstream cell division proteins, which are predominantly cytoplasmic, with the downstream cell division proteins, which are predominantly periplasmic.</text>
</comment>
<protein>
    <recommendedName>
        <fullName evidence="7">Cell division protein FtsB</fullName>
    </recommendedName>
</protein>
<dbReference type="GO" id="GO:0005886">
    <property type="term" value="C:plasma membrane"/>
    <property type="evidence" value="ECO:0007669"/>
    <property type="project" value="UniProtKB-SubCell"/>
</dbReference>
<evidence type="ECO:0000256" key="5">
    <source>
        <dbReference type="ARBA" id="ARBA00023136"/>
    </source>
</evidence>
<comment type="subunit">
    <text evidence="7">Part of a complex composed of FtsB, FtsL and FtsQ.</text>
</comment>
<keyword evidence="5 7" id="KW-0472">Membrane</keyword>
<dbReference type="EMBL" id="JAQQKY010000001">
    <property type="protein sequence ID" value="MDC7690018.1"/>
    <property type="molecule type" value="Genomic_DNA"/>
</dbReference>
<proteinExistence type="inferred from homology"/>
<keyword evidence="2 7" id="KW-0132">Cell division</keyword>
<evidence type="ECO:0000256" key="4">
    <source>
        <dbReference type="ARBA" id="ARBA00022989"/>
    </source>
</evidence>
<comment type="subcellular location">
    <subcellularLocation>
        <location evidence="7">Cell inner membrane</location>
        <topology evidence="7">Single-pass type II membrane protein</topology>
    </subcellularLocation>
    <text evidence="7">Localizes to the division septum.</text>
</comment>
<comment type="caution">
    <text evidence="9">The sequence shown here is derived from an EMBL/GenBank/DDBJ whole genome shotgun (WGS) entry which is preliminary data.</text>
</comment>
<reference evidence="9 10" key="1">
    <citation type="submission" date="2018-10" db="EMBL/GenBank/DDBJ databases">
        <title>Genomic Encyclopedia of Type Strains, Phase IV (KMG-IV): sequencing the most valuable type-strain genomes for metagenomic binning, comparative biology and taxonomic classification.</title>
        <authorList>
            <person name="Goeker M."/>
        </authorList>
    </citation>
    <scope>NUCLEOTIDE SEQUENCE [LARGE SCALE GENOMIC DNA]</scope>
    <source>
        <strain evidence="9 10">DSM 3303</strain>
    </source>
</reference>
<evidence type="ECO:0000256" key="6">
    <source>
        <dbReference type="ARBA" id="ARBA00023306"/>
    </source>
</evidence>
<evidence type="ECO:0000313" key="8">
    <source>
        <dbReference type="EMBL" id="MDC7690018.1"/>
    </source>
</evidence>
<dbReference type="EMBL" id="RBID01000014">
    <property type="protein sequence ID" value="RKQ59024.1"/>
    <property type="molecule type" value="Genomic_DNA"/>
</dbReference>
<keyword evidence="4 7" id="KW-1133">Transmembrane helix</keyword>
<dbReference type="PANTHER" id="PTHR37485">
    <property type="entry name" value="CELL DIVISION PROTEIN FTSB"/>
    <property type="match status" value="1"/>
</dbReference>
<keyword evidence="6 7" id="KW-0131">Cell cycle</keyword>
<evidence type="ECO:0000256" key="7">
    <source>
        <dbReference type="HAMAP-Rule" id="MF_00599"/>
    </source>
</evidence>
<dbReference type="GO" id="GO:0032153">
    <property type="term" value="C:cell division site"/>
    <property type="evidence" value="ECO:0007669"/>
    <property type="project" value="UniProtKB-UniRule"/>
</dbReference>
<keyword evidence="1 7" id="KW-1003">Cell membrane</keyword>
<dbReference type="PANTHER" id="PTHR37485:SF1">
    <property type="entry name" value="CELL DIVISION PROTEIN FTSB"/>
    <property type="match status" value="1"/>
</dbReference>
<reference evidence="8 11" key="2">
    <citation type="submission" date="2023-01" db="EMBL/GenBank/DDBJ databases">
        <title>Novel species of the genus Vogesella isolated from rivers.</title>
        <authorList>
            <person name="Lu H."/>
        </authorList>
    </citation>
    <scope>NUCLEOTIDE SEQUENCE [LARGE SCALE GENOMIC DNA]</scope>
    <source>
        <strain evidence="8 11">SH7W</strain>
    </source>
</reference>
<dbReference type="GO" id="GO:0030428">
    <property type="term" value="C:cell septum"/>
    <property type="evidence" value="ECO:0007669"/>
    <property type="project" value="TreeGrafter"/>
</dbReference>
<keyword evidence="7" id="KW-0997">Cell inner membrane</keyword>
<feature type="topological domain" description="Periplasmic" evidence="7">
    <location>
        <begin position="22"/>
        <end position="97"/>
    </location>
</feature>
<accession>A0A495BFN9</accession>
<dbReference type="HAMAP" id="MF_00599">
    <property type="entry name" value="FtsB"/>
    <property type="match status" value="1"/>
</dbReference>
<dbReference type="Proteomes" id="UP001221566">
    <property type="component" value="Unassembled WGS sequence"/>
</dbReference>
<sequence>MRWLTLTLIVLIAALQWPLWLGKGSWLRVWQLDSQVEEQRAANAVLVGRNAALDAEVRDLKQGSAAIEERARNELGMIRNNEVFFQLLDNSTASETP</sequence>
<dbReference type="GO" id="GO:0043093">
    <property type="term" value="P:FtsZ-dependent cytokinesis"/>
    <property type="evidence" value="ECO:0007669"/>
    <property type="project" value="UniProtKB-UniRule"/>
</dbReference>
<feature type="topological domain" description="Cytoplasmic" evidence="7">
    <location>
        <begin position="1"/>
        <end position="3"/>
    </location>
</feature>